<keyword evidence="1" id="KW-0812">Transmembrane</keyword>
<feature type="transmembrane region" description="Helical" evidence="1">
    <location>
        <begin position="282"/>
        <end position="302"/>
    </location>
</feature>
<dbReference type="KEGG" id="mfv:Mfer_0284"/>
<evidence type="ECO:0000313" key="3">
    <source>
        <dbReference type="EMBL" id="ADP77087.1"/>
    </source>
</evidence>
<dbReference type="OrthoDB" id="62718at2157"/>
<feature type="transmembrane region" description="Helical" evidence="1">
    <location>
        <begin position="82"/>
        <end position="111"/>
    </location>
</feature>
<dbReference type="AlphaFoldDB" id="E3GXQ5"/>
<evidence type="ECO:0000259" key="2">
    <source>
        <dbReference type="Pfam" id="PF07670"/>
    </source>
</evidence>
<feature type="transmembrane region" description="Helical" evidence="1">
    <location>
        <begin position="44"/>
        <end position="61"/>
    </location>
</feature>
<dbReference type="STRING" id="523846.Mfer_0284"/>
<protein>
    <submittedName>
        <fullName evidence="3">Nucleoside recognition domain protein</fullName>
    </submittedName>
</protein>
<dbReference type="InterPro" id="IPR038880">
    <property type="entry name" value="MJ0871-like"/>
</dbReference>
<evidence type="ECO:0000256" key="1">
    <source>
        <dbReference type="SAM" id="Phobius"/>
    </source>
</evidence>
<reference evidence="3 4" key="1">
    <citation type="journal article" date="2010" name="Stand. Genomic Sci.">
        <title>Complete genome sequence of Methanothermus fervidus type strain (V24S).</title>
        <authorList>
            <person name="Anderson I."/>
            <person name="Djao O.D."/>
            <person name="Misra M."/>
            <person name="Chertkov O."/>
            <person name="Nolan M."/>
            <person name="Lucas S."/>
            <person name="Lapidus A."/>
            <person name="Del Rio T.G."/>
            <person name="Tice H."/>
            <person name="Cheng J.F."/>
            <person name="Tapia R."/>
            <person name="Han C."/>
            <person name="Goodwin L."/>
            <person name="Pitluck S."/>
            <person name="Liolios K."/>
            <person name="Ivanova N."/>
            <person name="Mavromatis K."/>
            <person name="Mikhailova N."/>
            <person name="Pati A."/>
            <person name="Brambilla E."/>
            <person name="Chen A."/>
            <person name="Palaniappan K."/>
            <person name="Land M."/>
            <person name="Hauser L."/>
            <person name="Chang Y.J."/>
            <person name="Jeffries C.D."/>
            <person name="Sikorski J."/>
            <person name="Spring S."/>
            <person name="Rohde M."/>
            <person name="Eichinger K."/>
            <person name="Huber H."/>
            <person name="Wirth R."/>
            <person name="Goker M."/>
            <person name="Detter J.C."/>
            <person name="Woyke T."/>
            <person name="Bristow J."/>
            <person name="Eisen J.A."/>
            <person name="Markowitz V."/>
            <person name="Hugenholtz P."/>
            <person name="Klenk H.P."/>
            <person name="Kyrpides N.C."/>
        </authorList>
    </citation>
    <scope>NUCLEOTIDE SEQUENCE [LARGE SCALE GENOMIC DNA]</scope>
    <source>
        <strain evidence="4">ATCC 43054 / DSM 2088 / JCM 10308 / V24 S</strain>
    </source>
</reference>
<feature type="transmembrane region" description="Helical" evidence="1">
    <location>
        <begin position="5"/>
        <end position="24"/>
    </location>
</feature>
<feature type="domain" description="Nucleoside transporter/FeoB GTPase Gate" evidence="2">
    <location>
        <begin position="171"/>
        <end position="275"/>
    </location>
</feature>
<dbReference type="InterPro" id="IPR011642">
    <property type="entry name" value="Gate_dom"/>
</dbReference>
<dbReference type="PANTHER" id="PTHR38139:SF1">
    <property type="entry name" value="NUCLEOSIDE TRANSPORTER_FEOB GTPASE GATE DOMAIN-CONTAINING PROTEIN"/>
    <property type="match status" value="1"/>
</dbReference>
<keyword evidence="4" id="KW-1185">Reference proteome</keyword>
<dbReference type="Pfam" id="PF07670">
    <property type="entry name" value="Gate"/>
    <property type="match status" value="1"/>
</dbReference>
<dbReference type="HOGENOM" id="CLU_048086_2_0_2"/>
<sequence length="303" mass="34231">MNFSLLFRMLILVIISVLFTNFILENNKIRNSIISLITPLTKFLRLPYPCVFSFVLCFFNSTAGKSALANFYKNKEINDIDVILTIVMSTFSTVLGEYLLTAQALITIAILGLKLGIIYLFLNLFSSFLQLLAGVVYIHKYQNTKTINIEEIPLIQKPKGNAIKRSIKILKKTIPTIIVTFFLINFLLEIGGYKYLNILFSPFLKFFGIPGMSAIVIIAQLIHFSAGYTTVATLFYSGTLTLKQALITLLLGSMAVITSIYLKYTFPMYIGLFGKFGIKVGIIDYMASIFSKFIMIFFLMFLL</sequence>
<keyword evidence="1" id="KW-0472">Membrane</keyword>
<feature type="transmembrane region" description="Helical" evidence="1">
    <location>
        <begin position="245"/>
        <end position="262"/>
    </location>
</feature>
<accession>E3GXQ5</accession>
<feature type="transmembrane region" description="Helical" evidence="1">
    <location>
        <begin position="174"/>
        <end position="193"/>
    </location>
</feature>
<proteinExistence type="predicted"/>
<dbReference type="PANTHER" id="PTHR38139">
    <property type="entry name" value="GATE DOMAIN-CONTAINING PROTEIN"/>
    <property type="match status" value="1"/>
</dbReference>
<dbReference type="EMBL" id="CP002278">
    <property type="protein sequence ID" value="ADP77087.1"/>
    <property type="molecule type" value="Genomic_DNA"/>
</dbReference>
<evidence type="ECO:0000313" key="4">
    <source>
        <dbReference type="Proteomes" id="UP000002315"/>
    </source>
</evidence>
<name>E3GXQ5_METFV</name>
<dbReference type="Proteomes" id="UP000002315">
    <property type="component" value="Chromosome"/>
</dbReference>
<feature type="transmembrane region" description="Helical" evidence="1">
    <location>
        <begin position="117"/>
        <end position="138"/>
    </location>
</feature>
<organism evidence="3 4">
    <name type="scientific">Methanothermus fervidus (strain ATCC 43054 / DSM 2088 / JCM 10308 / V24 S)</name>
    <dbReference type="NCBI Taxonomy" id="523846"/>
    <lineage>
        <taxon>Archaea</taxon>
        <taxon>Methanobacteriati</taxon>
        <taxon>Methanobacteriota</taxon>
        <taxon>Methanomada group</taxon>
        <taxon>Methanobacteria</taxon>
        <taxon>Methanobacteriales</taxon>
        <taxon>Methanothermaceae</taxon>
        <taxon>Methanothermus</taxon>
    </lineage>
</organism>
<feature type="transmembrane region" description="Helical" evidence="1">
    <location>
        <begin position="213"/>
        <end position="236"/>
    </location>
</feature>
<gene>
    <name evidence="3" type="ordered locus">Mfer_0284</name>
</gene>
<keyword evidence="1" id="KW-1133">Transmembrane helix</keyword>